<protein>
    <submittedName>
        <fullName evidence="1">Uncharacterized protein</fullName>
    </submittedName>
</protein>
<accession>A0ACC1I516</accession>
<evidence type="ECO:0000313" key="1">
    <source>
        <dbReference type="EMBL" id="KAJ1887647.1"/>
    </source>
</evidence>
<reference evidence="1" key="1">
    <citation type="submission" date="2022-07" db="EMBL/GenBank/DDBJ databases">
        <title>Phylogenomic reconstructions and comparative analyses of Kickxellomycotina fungi.</title>
        <authorList>
            <person name="Reynolds N.K."/>
            <person name="Stajich J.E."/>
            <person name="Barry K."/>
            <person name="Grigoriev I.V."/>
            <person name="Crous P."/>
            <person name="Smith M.E."/>
        </authorList>
    </citation>
    <scope>NUCLEOTIDE SEQUENCE</scope>
    <source>
        <strain evidence="1">Benny 63K</strain>
    </source>
</reference>
<name>A0ACC1I516_9FUNG</name>
<sequence length="1204" mass="131303">MDYTIKVFDIGRILARADAASTHTTTSRPALSDILEVGDCCVRTFAVHSAPVKRIAVMYDQPHEFLSCSEDGTARHFDLREPLPAPASAPALRHRHAGSTRGGHIVANYQTLHAELHALDTNPFQSSIFAVGGSITSIMVHDRRMPQLGSAHDVQRNYYSNWSGDKCIVRLRRNASPSEDDVFERISDSMVTGLRFSRDIPNQVIGSWCYDYVYLFDLNLSSAYMSATRTLLCEAGKRSRSRAVVSDSQSPPTVKRVRSGSRVPEHPSPVDASSSGGIGGSDNRGSALNHRARDFTRGRSLGVRILTREEAPYLFTSDDLNESSEHSESSESTDSIQTGSSDCQVSHTAISYDAGVSSDSFVMDCSSAVNASHCKVCQADTGVLKTAIIRLETVGIRASDPDLALTATERSLVDIVFRTFVASMVANTLPQALDAMTFACRQLEDEGAQPSERALRALVPLEEIANSGDKTRLRSLLMAFHTDAGLDRERVRSIFHNNRTCIHSTLFRQKWSQRFHGHSNPNVDPLSSRAASELSNNLRDIRSDLEAAFRDNSAALRLNRYNMLARYNRVLLAWDSARLDTLLFLLALQPLVGSINDPQLNMMRAEFGDLSYRLGELRSKIGSSSDIVCEESRTFAGFCNAVGLTDDGDAADRFEAAYRAFAGNAFAGSSSSEYAAAATQLEQCWSSLTQTQTSDLPYAYLWHRYIPSISERRNGGCEELENVGIDIMPAFPLNAPFSCTGFGHSIAASPTSDERMSITDSSSSRSRSNYNTGDDSGSDSDGDSESSIGAHIRPRFYSGQIDSDALAMPPSEGDWPRDTCEYLPRHIINRTVSNSSHYTTDSSSHSGLADIHSSDAGLKSAVPVVLPCRRYMGHCNFQTTKDVNYLFGQYVASGSDDGRLFVWDKETMGIVQVITGDSEIVNIVEGHPYLPIVAVSGIDSEVHIFSLAKGGPVAAHRTNFPLVRGWQLAETNLVDQSSKAAYIEMVYAQDPYQSALQYSGHFTLPPGIDSSRLARSVPRTFPTVSESCLGDMAQIISQNEDMRLSNMAHASLTNQIMTNMLLGNLFGNSESGDDSAGSSDSGSSSGSDDSGGLGSHSGMHTASTANSINAEGNVNGNSDGYDDDDDDDDDEEGDGSVILVGADMREHTDGSEYERAAESIIYQEAQQRRRRRLRWVHRHFGGTGSTSEESESRFSPELDGSTLH</sequence>
<keyword evidence="2" id="KW-1185">Reference proteome</keyword>
<comment type="caution">
    <text evidence="1">The sequence shown here is derived from an EMBL/GenBank/DDBJ whole genome shotgun (WGS) entry which is preliminary data.</text>
</comment>
<proteinExistence type="predicted"/>
<evidence type="ECO:0000313" key="2">
    <source>
        <dbReference type="Proteomes" id="UP001150581"/>
    </source>
</evidence>
<organism evidence="1 2">
    <name type="scientific">Kickxella alabastrina</name>
    <dbReference type="NCBI Taxonomy" id="61397"/>
    <lineage>
        <taxon>Eukaryota</taxon>
        <taxon>Fungi</taxon>
        <taxon>Fungi incertae sedis</taxon>
        <taxon>Zoopagomycota</taxon>
        <taxon>Kickxellomycotina</taxon>
        <taxon>Kickxellomycetes</taxon>
        <taxon>Kickxellales</taxon>
        <taxon>Kickxellaceae</taxon>
        <taxon>Kickxella</taxon>
    </lineage>
</organism>
<gene>
    <name evidence="1" type="ORF">LPJ66_009008</name>
</gene>
<dbReference type="Proteomes" id="UP001150581">
    <property type="component" value="Unassembled WGS sequence"/>
</dbReference>
<dbReference type="EMBL" id="JANBPG010001944">
    <property type="protein sequence ID" value="KAJ1887647.1"/>
    <property type="molecule type" value="Genomic_DNA"/>
</dbReference>